<evidence type="ECO:0000313" key="2">
    <source>
        <dbReference type="Proteomes" id="UP000632273"/>
    </source>
</evidence>
<proteinExistence type="predicted"/>
<reference evidence="2" key="1">
    <citation type="journal article" date="2019" name="Int. J. Syst. Evol. Microbiol.">
        <title>The Global Catalogue of Microorganisms (GCM) 10K type strain sequencing project: providing services to taxonomists for standard genome sequencing and annotation.</title>
        <authorList>
            <consortium name="The Broad Institute Genomics Platform"/>
            <consortium name="The Broad Institute Genome Sequencing Center for Infectious Disease"/>
            <person name="Wu L."/>
            <person name="Ma J."/>
        </authorList>
    </citation>
    <scope>NUCLEOTIDE SEQUENCE [LARGE SCALE GENOMIC DNA]</scope>
    <source>
        <strain evidence="2">CGMCC 1.15197</strain>
    </source>
</reference>
<sequence length="130" mass="14168">MAFIGTEGESIDHKLAGQWTRNYREANPGEIQGHFFGHTILGSILMQKGCVGIRMYYALDDNQERHLVLVGVDVNGNDLLNGPTVADGEEDVPADRQTSSRSMDLATSFLVGNDGRPCPPYSSIDNVLNS</sequence>
<keyword evidence="2" id="KW-1185">Reference proteome</keyword>
<protein>
    <submittedName>
        <fullName evidence="1">Uncharacterized protein</fullName>
    </submittedName>
</protein>
<organism evidence="1 2">
    <name type="scientific">Hymenobacter cavernae</name>
    <dbReference type="NCBI Taxonomy" id="2044852"/>
    <lineage>
        <taxon>Bacteria</taxon>
        <taxon>Pseudomonadati</taxon>
        <taxon>Bacteroidota</taxon>
        <taxon>Cytophagia</taxon>
        <taxon>Cytophagales</taxon>
        <taxon>Hymenobacteraceae</taxon>
        <taxon>Hymenobacter</taxon>
    </lineage>
</organism>
<name>A0ABQ1UJW5_9BACT</name>
<dbReference type="RefSeq" id="WP_188815238.1">
    <property type="nucleotide sequence ID" value="NZ_BMHT01000006.1"/>
</dbReference>
<gene>
    <name evidence="1" type="ORF">GCM10011383_34120</name>
</gene>
<comment type="caution">
    <text evidence="1">The sequence shown here is derived from an EMBL/GenBank/DDBJ whole genome shotgun (WGS) entry which is preliminary data.</text>
</comment>
<dbReference type="EMBL" id="BMHT01000006">
    <property type="protein sequence ID" value="GGF19700.1"/>
    <property type="molecule type" value="Genomic_DNA"/>
</dbReference>
<evidence type="ECO:0000313" key="1">
    <source>
        <dbReference type="EMBL" id="GGF19700.1"/>
    </source>
</evidence>
<dbReference type="Proteomes" id="UP000632273">
    <property type="component" value="Unassembled WGS sequence"/>
</dbReference>
<accession>A0ABQ1UJW5</accession>